<protein>
    <submittedName>
        <fullName evidence="10">S8 family serine peptidase</fullName>
    </submittedName>
</protein>
<comment type="caution">
    <text evidence="10">The sequence shown here is derived from an EMBL/GenBank/DDBJ whole genome shotgun (WGS) entry which is preliminary data.</text>
</comment>
<feature type="compositionally biased region" description="Low complexity" evidence="7">
    <location>
        <begin position="23"/>
        <end position="36"/>
    </location>
</feature>
<dbReference type="SUPFAM" id="SSF52743">
    <property type="entry name" value="Subtilisin-like"/>
    <property type="match status" value="1"/>
</dbReference>
<dbReference type="Proteomes" id="UP001410394">
    <property type="component" value="Unassembled WGS sequence"/>
</dbReference>
<keyword evidence="11" id="KW-1185">Reference proteome</keyword>
<sequence>MLALLATLSLAACGGGGGGGGSSTSTTSSTPRTSSGFTLSGSISVPDNAAVDSDTNDPLQVGWVRNDTIATAQAITAPVQLIGSVNRAGQGPTTGYNYTNGDELDVFSVSLSAGQTIDLGFVGDVSSNDLDLFLFNSSGSTVGKSQGKSNRECITVSKAGSYYIGVQASSGYGLYNMYISAPGEASSCSNAASSTALIASGQLVAKERQLSAAALSIGEDSARLGRHPRLLEVPDGSVLRAMGVRARKHNETLSVRLAGLLANNSDAAAIDARMQREIDTLSYAKHLSQSGDYDYVEPNFLMALNYTPTDPSYAPQRWHFDMINQASAIDRINALSTAPTVRPIVAVIDSGIVTDHPDLLGQQVSGYSFISVSTAGDNNAPGGDDPSTRANNPVWHGTHVAGTIAALSSNGLYGAGLASQALIMPLRVFRPGVATTTSYDVSQAILYAAGLSNGSGSVPTRRADVINMSLGGSGSCPASYADVITQARAQGTIIVAAAGNDARNDLGTSVAVSSPANCTGVISVGALNAQKTQAYYSNSGSNLTLAAPGGDSSQSTTGTGYPDAVYATLGSFNAKGVRTASFGGMMGTSMASPHVAAVMALMRWVNPNITPSQVDTLIALSKITDDIGSSGRDSTYGYGLINARKAVDEAIALANGTSTAPAGIIVASPSSINFGSTTSSATLSLQTTASTSETVTSIVSSSTAVSVSATSIDSSTGLGTYTVTVSRSLLATGTFYPTLTVTTSARSFVVQLSVTKAASSGTSSTANFGRLFVFVVDATTGNALTFTSVNVSNGKYAWSISGVQAGSVIVAAGSDANYDGDVCDNGEVCGQYPSLGQVIAVKGDVSGIDFVVAPTGISSSSALSVGGNALSLRNTP</sequence>
<evidence type="ECO:0000313" key="10">
    <source>
        <dbReference type="EMBL" id="MEN3068736.1"/>
    </source>
</evidence>
<dbReference type="PANTHER" id="PTHR43806">
    <property type="entry name" value="PEPTIDASE S8"/>
    <property type="match status" value="1"/>
</dbReference>
<evidence type="ECO:0000259" key="9">
    <source>
        <dbReference type="Pfam" id="PF04151"/>
    </source>
</evidence>
<name>A0ABU9YY73_9RHOO</name>
<dbReference type="Gene3D" id="3.40.50.200">
    <property type="entry name" value="Peptidase S8/S53 domain"/>
    <property type="match status" value="1"/>
</dbReference>
<comment type="similarity">
    <text evidence="1 5 6">Belongs to the peptidase S8 family.</text>
</comment>
<keyword evidence="3 5" id="KW-0378">Hydrolase</keyword>
<evidence type="ECO:0000259" key="8">
    <source>
        <dbReference type="Pfam" id="PF00082"/>
    </source>
</evidence>
<keyword evidence="4 5" id="KW-0720">Serine protease</keyword>
<dbReference type="InterPro" id="IPR023827">
    <property type="entry name" value="Peptidase_S8_Asp-AS"/>
</dbReference>
<evidence type="ECO:0000256" key="1">
    <source>
        <dbReference type="ARBA" id="ARBA00011073"/>
    </source>
</evidence>
<dbReference type="PANTHER" id="PTHR43806:SF11">
    <property type="entry name" value="CEREVISIN-RELATED"/>
    <property type="match status" value="1"/>
</dbReference>
<feature type="domain" description="Peptidase S8/S53" evidence="8">
    <location>
        <begin position="344"/>
        <end position="639"/>
    </location>
</feature>
<dbReference type="InterPro" id="IPR007280">
    <property type="entry name" value="Peptidase_C_arc/bac"/>
</dbReference>
<dbReference type="Pfam" id="PF04151">
    <property type="entry name" value="PPC"/>
    <property type="match status" value="1"/>
</dbReference>
<feature type="region of interest" description="Disordered" evidence="7">
    <location>
        <begin position="15"/>
        <end position="40"/>
    </location>
</feature>
<organism evidence="10 11">
    <name type="scientific">Uliginosibacterium sediminicola</name>
    <dbReference type="NCBI Taxonomy" id="2024550"/>
    <lineage>
        <taxon>Bacteria</taxon>
        <taxon>Pseudomonadati</taxon>
        <taxon>Pseudomonadota</taxon>
        <taxon>Betaproteobacteria</taxon>
        <taxon>Rhodocyclales</taxon>
        <taxon>Zoogloeaceae</taxon>
        <taxon>Uliginosibacterium</taxon>
    </lineage>
</organism>
<evidence type="ECO:0000256" key="3">
    <source>
        <dbReference type="ARBA" id="ARBA00022801"/>
    </source>
</evidence>
<dbReference type="InterPro" id="IPR036852">
    <property type="entry name" value="Peptidase_S8/S53_dom_sf"/>
</dbReference>
<feature type="active site" description="Charge relay system" evidence="5">
    <location>
        <position position="589"/>
    </location>
</feature>
<evidence type="ECO:0000256" key="5">
    <source>
        <dbReference type="PROSITE-ProRule" id="PRU01240"/>
    </source>
</evidence>
<dbReference type="InterPro" id="IPR015500">
    <property type="entry name" value="Peptidase_S8_subtilisin-rel"/>
</dbReference>
<dbReference type="PROSITE" id="PS51892">
    <property type="entry name" value="SUBTILASE"/>
    <property type="match status" value="1"/>
</dbReference>
<dbReference type="PROSITE" id="PS00137">
    <property type="entry name" value="SUBTILASE_HIS"/>
    <property type="match status" value="1"/>
</dbReference>
<evidence type="ECO:0000256" key="6">
    <source>
        <dbReference type="RuleBase" id="RU003355"/>
    </source>
</evidence>
<dbReference type="InterPro" id="IPR000209">
    <property type="entry name" value="Peptidase_S8/S53_dom"/>
</dbReference>
<feature type="active site" description="Charge relay system" evidence="5">
    <location>
        <position position="396"/>
    </location>
</feature>
<dbReference type="InterPro" id="IPR022398">
    <property type="entry name" value="Peptidase_S8_His-AS"/>
</dbReference>
<evidence type="ECO:0000256" key="2">
    <source>
        <dbReference type="ARBA" id="ARBA00022670"/>
    </source>
</evidence>
<evidence type="ECO:0000256" key="4">
    <source>
        <dbReference type="ARBA" id="ARBA00022825"/>
    </source>
</evidence>
<gene>
    <name evidence="10" type="ORF">ABDB84_09620</name>
</gene>
<keyword evidence="2 5" id="KW-0645">Protease</keyword>
<dbReference type="PRINTS" id="PR00723">
    <property type="entry name" value="SUBTILISIN"/>
</dbReference>
<dbReference type="Pfam" id="PF00082">
    <property type="entry name" value="Peptidase_S8"/>
    <property type="match status" value="1"/>
</dbReference>
<reference evidence="10 11" key="1">
    <citation type="journal article" date="2018" name="Int. J. Syst. Evol. Microbiol.">
        <title>Uliginosibacterium sediminicola sp. nov., isolated from freshwater sediment.</title>
        <authorList>
            <person name="Hwang W.M."/>
            <person name="Kim S.M."/>
            <person name="Kang K."/>
            <person name="Ahn T.Y."/>
        </authorList>
    </citation>
    <scope>NUCLEOTIDE SEQUENCE [LARGE SCALE GENOMIC DNA]</scope>
    <source>
        <strain evidence="10 11">M1-21</strain>
    </source>
</reference>
<evidence type="ECO:0000313" key="11">
    <source>
        <dbReference type="Proteomes" id="UP001410394"/>
    </source>
</evidence>
<dbReference type="Gene3D" id="2.60.120.380">
    <property type="match status" value="1"/>
</dbReference>
<dbReference type="InterPro" id="IPR023828">
    <property type="entry name" value="Peptidase_S8_Ser-AS"/>
</dbReference>
<feature type="active site" description="Charge relay system" evidence="5">
    <location>
        <position position="349"/>
    </location>
</feature>
<dbReference type="EMBL" id="JBDIVE010000004">
    <property type="protein sequence ID" value="MEN3068736.1"/>
    <property type="molecule type" value="Genomic_DNA"/>
</dbReference>
<accession>A0ABU9YY73</accession>
<dbReference type="PROSITE" id="PS00136">
    <property type="entry name" value="SUBTILASE_ASP"/>
    <property type="match status" value="1"/>
</dbReference>
<dbReference type="InterPro" id="IPR050131">
    <property type="entry name" value="Peptidase_S8_subtilisin-like"/>
</dbReference>
<dbReference type="PROSITE" id="PS00138">
    <property type="entry name" value="SUBTILASE_SER"/>
    <property type="match status" value="1"/>
</dbReference>
<feature type="domain" description="Peptidase C-terminal archaeal/bacterial" evidence="9">
    <location>
        <begin position="105"/>
        <end position="168"/>
    </location>
</feature>
<proteinExistence type="inferred from homology"/>
<evidence type="ECO:0000256" key="7">
    <source>
        <dbReference type="SAM" id="MobiDB-lite"/>
    </source>
</evidence>